<keyword evidence="1" id="KW-0472">Membrane</keyword>
<dbReference type="Proteomes" id="UP000024559">
    <property type="component" value="Chromosome"/>
</dbReference>
<gene>
    <name evidence="2" type="ORF">X841_05490</name>
</gene>
<dbReference type="RefSeq" id="WP_165813976.1">
    <property type="nucleotide sequence ID" value="NZ_CM002372.1"/>
</dbReference>
<reference evidence="3" key="1">
    <citation type="submission" date="2013-12" db="EMBL/GenBank/DDBJ databases">
        <title>Genome sequences of Streptococcus thermophilus strains MTH17CL396 and M17PTZA496 isolated from Fontina cheese in Valle d'Aosta region (Italy).</title>
        <authorList>
            <person name="Treu L."/>
            <person name="Giacomini A."/>
            <person name="Corich V."/>
            <person name="Vendramin V."/>
            <person name="Bovo B."/>
        </authorList>
    </citation>
    <scope>NUCLEOTIDE SEQUENCE [LARGE SCALE GENOMIC DNA]</scope>
    <source>
        <strain evidence="3">M17PTZA496</strain>
    </source>
</reference>
<evidence type="ECO:0000313" key="3">
    <source>
        <dbReference type="Proteomes" id="UP000024559"/>
    </source>
</evidence>
<dbReference type="PATRIC" id="fig|1433289.7.peg.1116"/>
<protein>
    <submittedName>
        <fullName evidence="2">Uncharacterized protein</fullName>
    </submittedName>
</protein>
<keyword evidence="1" id="KW-0812">Transmembrane</keyword>
<keyword evidence="1" id="KW-1133">Transmembrane helix</keyword>
<evidence type="ECO:0000256" key="1">
    <source>
        <dbReference type="SAM" id="Phobius"/>
    </source>
</evidence>
<sequence length="54" mass="6122">MSDILHYIAEHPFFSLILLGIIVLAFGLAPFSSSSIENKRSAIINKHYNDNFKK</sequence>
<proteinExistence type="predicted"/>
<accession>A0A0E2Q156</accession>
<comment type="caution">
    <text evidence="2">The sequence shown here is derived from an EMBL/GenBank/DDBJ whole genome shotgun (WGS) entry which is preliminary data.</text>
</comment>
<organism evidence="2 3">
    <name type="scientific">Streptococcus thermophilus M17PTZA496</name>
    <dbReference type="NCBI Taxonomy" id="1433289"/>
    <lineage>
        <taxon>Bacteria</taxon>
        <taxon>Bacillati</taxon>
        <taxon>Bacillota</taxon>
        <taxon>Bacilli</taxon>
        <taxon>Lactobacillales</taxon>
        <taxon>Streptococcaceae</taxon>
        <taxon>Streptococcus</taxon>
    </lineage>
</organism>
<dbReference type="AlphaFoldDB" id="A0A0E2Q156"/>
<evidence type="ECO:0000313" key="2">
    <source>
        <dbReference type="EMBL" id="ETW89640.1"/>
    </source>
</evidence>
<name>A0A0E2Q156_STRTR</name>
<dbReference type="HOGENOM" id="CLU_3048650_0_0_9"/>
<feature type="transmembrane region" description="Helical" evidence="1">
    <location>
        <begin position="12"/>
        <end position="31"/>
    </location>
</feature>
<dbReference type="EMBL" id="AZJT01000045">
    <property type="protein sequence ID" value="ETW89640.1"/>
    <property type="molecule type" value="Genomic_DNA"/>
</dbReference>